<evidence type="ECO:0000256" key="1">
    <source>
        <dbReference type="SAM" id="SignalP"/>
    </source>
</evidence>
<protein>
    <recommendedName>
        <fullName evidence="3">Sulfotransferase</fullName>
    </recommendedName>
</protein>
<evidence type="ECO:0000313" key="2">
    <source>
        <dbReference type="EMBL" id="CAD9167813.1"/>
    </source>
</evidence>
<dbReference type="AlphaFoldDB" id="A0A7S1RIM1"/>
<accession>A0A7S1RIM1</accession>
<proteinExistence type="predicted"/>
<gene>
    <name evidence="2" type="ORF">ACAT0790_LOCUS44581</name>
</gene>
<evidence type="ECO:0008006" key="3">
    <source>
        <dbReference type="Google" id="ProtNLM"/>
    </source>
</evidence>
<keyword evidence="1" id="KW-0732">Signal</keyword>
<name>A0A7S1RIM1_ALECA</name>
<reference evidence="2" key="1">
    <citation type="submission" date="2021-01" db="EMBL/GenBank/DDBJ databases">
        <authorList>
            <person name="Corre E."/>
            <person name="Pelletier E."/>
            <person name="Niang G."/>
            <person name="Scheremetjew M."/>
            <person name="Finn R."/>
            <person name="Kale V."/>
            <person name="Holt S."/>
            <person name="Cochrane G."/>
            <person name="Meng A."/>
            <person name="Brown T."/>
            <person name="Cohen L."/>
        </authorList>
    </citation>
    <scope>NUCLEOTIDE SEQUENCE</scope>
    <source>
        <strain evidence="2">OF101</strain>
    </source>
</reference>
<feature type="chain" id="PRO_5031394374" description="Sulfotransferase" evidence="1">
    <location>
        <begin position="26"/>
        <end position="289"/>
    </location>
</feature>
<organism evidence="2">
    <name type="scientific">Alexandrium catenella</name>
    <name type="common">Red tide dinoflagellate</name>
    <name type="synonym">Gonyaulax catenella</name>
    <dbReference type="NCBI Taxonomy" id="2925"/>
    <lineage>
        <taxon>Eukaryota</taxon>
        <taxon>Sar</taxon>
        <taxon>Alveolata</taxon>
        <taxon>Dinophyceae</taxon>
        <taxon>Gonyaulacales</taxon>
        <taxon>Pyrocystaceae</taxon>
        <taxon>Alexandrium</taxon>
    </lineage>
</organism>
<dbReference type="EMBL" id="HBGE01074425">
    <property type="protein sequence ID" value="CAD9167813.1"/>
    <property type="molecule type" value="Transcribed_RNA"/>
</dbReference>
<feature type="signal peptide" evidence="1">
    <location>
        <begin position="1"/>
        <end position="25"/>
    </location>
</feature>
<sequence>MVLPLSTDLRILMLLAGAVSWLASAEDAGDILSMLQLSARVNSTGRGLAMAYLPYNFGHTVAVKAASSGLAWGDCGDRSGTSACLGFQTSNVTGCHLMYTPAKQWPADLAKEHFGGRSVFGILRDPYERMVAQFRGSGARDYPELHAACDVSEAVKRRMRSYLDSVRGGNPYVSDCMMLPQAEYFEGPNGINLPIDGRLLPLSFNEVMERHGYPTIHMATTAVSLKCEVSSFSLDAEARAMVKEMYARDLALICKHFGYCNTDEIMCMSHLTGMCGGAPQAVPVPAPEI</sequence>